<feature type="domain" description="DUF6431" evidence="1">
    <location>
        <begin position="5"/>
        <end position="91"/>
    </location>
</feature>
<dbReference type="EMBL" id="CYYW01000004">
    <property type="protein sequence ID" value="CUN73680.1"/>
    <property type="molecule type" value="Genomic_DNA"/>
</dbReference>
<dbReference type="EMBL" id="QSAZ01000004">
    <property type="protein sequence ID" value="RGW88069.1"/>
    <property type="molecule type" value="Genomic_DNA"/>
</dbReference>
<dbReference type="Proteomes" id="UP000095384">
    <property type="component" value="Unassembled WGS sequence"/>
</dbReference>
<evidence type="ECO:0000313" key="4">
    <source>
        <dbReference type="Proteomes" id="UP000095384"/>
    </source>
</evidence>
<dbReference type="Pfam" id="PF20020">
    <property type="entry name" value="DUF6431"/>
    <property type="match status" value="1"/>
</dbReference>
<dbReference type="InterPro" id="IPR045536">
    <property type="entry name" value="DUF6431"/>
</dbReference>
<name>A0A173ZDE8_9FIRM</name>
<accession>A0A173ZDE8</accession>
<gene>
    <name evidence="3" type="ORF">DWV45_05565</name>
    <name evidence="2" type="ORF">ERS852417_00903</name>
</gene>
<dbReference type="Proteomes" id="UP000283683">
    <property type="component" value="Unassembled WGS sequence"/>
</dbReference>
<evidence type="ECO:0000313" key="5">
    <source>
        <dbReference type="Proteomes" id="UP000283683"/>
    </source>
</evidence>
<proteinExistence type="predicted"/>
<evidence type="ECO:0000313" key="3">
    <source>
        <dbReference type="EMBL" id="RGW88069.1"/>
    </source>
</evidence>
<sequence length="100" mass="11876">MNYICESCGSYLKYYDKVSRMVRTKNRKASIITVKRFKCPVCNCIHRNLPNNIFPYKQYDARIITGVIEGKITSDMIDYEDYPCEMTMTRWRTLNLQSLL</sequence>
<evidence type="ECO:0000259" key="1">
    <source>
        <dbReference type="Pfam" id="PF20020"/>
    </source>
</evidence>
<protein>
    <recommendedName>
        <fullName evidence="1">DUF6431 domain-containing protein</fullName>
    </recommendedName>
</protein>
<organism evidence="2 4">
    <name type="scientific">Agathobacter rectalis</name>
    <dbReference type="NCBI Taxonomy" id="39491"/>
    <lineage>
        <taxon>Bacteria</taxon>
        <taxon>Bacillati</taxon>
        <taxon>Bacillota</taxon>
        <taxon>Clostridia</taxon>
        <taxon>Lachnospirales</taxon>
        <taxon>Lachnospiraceae</taxon>
        <taxon>Agathobacter</taxon>
    </lineage>
</organism>
<reference evidence="2 4" key="1">
    <citation type="submission" date="2015-09" db="EMBL/GenBank/DDBJ databases">
        <authorList>
            <consortium name="Pathogen Informatics"/>
        </authorList>
    </citation>
    <scope>NUCLEOTIDE SEQUENCE [LARGE SCALE GENOMIC DNA]</scope>
    <source>
        <strain evidence="2 4">2789STDY5608860</strain>
    </source>
</reference>
<dbReference type="AlphaFoldDB" id="A0A173ZDE8"/>
<reference evidence="3 5" key="2">
    <citation type="submission" date="2018-08" db="EMBL/GenBank/DDBJ databases">
        <title>A genome reference for cultivated species of the human gut microbiota.</title>
        <authorList>
            <person name="Zou Y."/>
            <person name="Xue W."/>
            <person name="Luo G."/>
        </authorList>
    </citation>
    <scope>NUCLEOTIDE SEQUENCE [LARGE SCALE GENOMIC DNA]</scope>
    <source>
        <strain evidence="3 5">AF06-19</strain>
    </source>
</reference>
<evidence type="ECO:0000313" key="2">
    <source>
        <dbReference type="EMBL" id="CUN73680.1"/>
    </source>
</evidence>
<dbReference type="RefSeq" id="WP_081021192.1">
    <property type="nucleotide sequence ID" value="NZ_CYYW01000004.1"/>
</dbReference>